<dbReference type="SUPFAM" id="SSF48403">
    <property type="entry name" value="Ankyrin repeat"/>
    <property type="match status" value="1"/>
</dbReference>
<dbReference type="VEuPathDB" id="GiardiaDB:GLP15_2306"/>
<name>E1F161_GIAIA</name>
<evidence type="ECO:0000256" key="5">
    <source>
        <dbReference type="ARBA" id="ARBA00022840"/>
    </source>
</evidence>
<accession>E1F161</accession>
<dbReference type="EMBL" id="ACVC01000119">
    <property type="protein sequence ID" value="EFO63780.1"/>
    <property type="molecule type" value="Genomic_DNA"/>
</dbReference>
<dbReference type="PANTHER" id="PTHR43671">
    <property type="entry name" value="SERINE/THREONINE-PROTEIN KINASE NEK"/>
    <property type="match status" value="1"/>
</dbReference>
<dbReference type="OMA" id="FDEEYIW"/>
<dbReference type="Gene3D" id="1.10.510.10">
    <property type="entry name" value="Transferase(Phosphotransferase) domain 1"/>
    <property type="match status" value="1"/>
</dbReference>
<dbReference type="GO" id="GO:0004674">
    <property type="term" value="F:protein serine/threonine kinase activity"/>
    <property type="evidence" value="ECO:0007669"/>
    <property type="project" value="UniProtKB-EC"/>
</dbReference>
<dbReference type="Proteomes" id="UP000008974">
    <property type="component" value="Unassembled WGS sequence"/>
</dbReference>
<evidence type="ECO:0000256" key="4">
    <source>
        <dbReference type="ARBA" id="ARBA00022777"/>
    </source>
</evidence>
<comment type="caution">
    <text evidence="7">The sequence shown here is derived from an EMBL/GenBank/DDBJ whole genome shotgun (WGS) entry which is preliminary data.</text>
</comment>
<keyword evidence="2" id="KW-0808">Transferase</keyword>
<dbReference type="GO" id="GO:0005524">
    <property type="term" value="F:ATP binding"/>
    <property type="evidence" value="ECO:0007669"/>
    <property type="project" value="UniProtKB-KW"/>
</dbReference>
<dbReference type="AlphaFoldDB" id="E1F161"/>
<dbReference type="InterPro" id="IPR002110">
    <property type="entry name" value="Ankyrin_rpt"/>
</dbReference>
<dbReference type="InterPro" id="IPR000719">
    <property type="entry name" value="Prot_kinase_dom"/>
</dbReference>
<dbReference type="Gene3D" id="3.30.200.20">
    <property type="entry name" value="Phosphorylase Kinase, domain 1"/>
    <property type="match status" value="1"/>
</dbReference>
<proteinExistence type="predicted"/>
<dbReference type="InterPro" id="IPR036770">
    <property type="entry name" value="Ankyrin_rpt-contain_sf"/>
</dbReference>
<keyword evidence="4 7" id="KW-0418">Kinase</keyword>
<sequence length="576" mass="65275">MGAKTLCSDRYKEAFLLRADERGSLFEARRIYDNEKVLVETISLSHISAEERQELLKEYTQLLSLRHDCLLSVQNVYYDAEEGHCLLIELEYFHGSMKALIHDAAGVKMPFDEEYIWNLMERIISSLVYLYTNESFPVKAHGQIWPSNILRTAANKFVLGEPILPAHFISHLLPSEYKQERFSYLAPETVQSKSLSESSDIWMVGCLLYELCTLAPPPFDSGTLTETPPLPSLQQLAANGAFSRELILCIRSCLHYLPELRPSASILKDLCTRRSASILSNPCIDSTETTENIGILSIHTQDPSTANQFLYNDNGDNIQIETQQSILLKASKVKLSMARDALLFMAIRNNDLSDVVAQKATFLRCPYKYFQRAIDDCRPEIVHQFCLWNYEHNLNLSVSARKGVSTNQKTSLMTAALEGNAAGVWENLHLSGKYCYNYLTGGETALYYAILGGNPECVRLLLCELGIYNEKGCTASSLLRLSKGFQHDYANLLLPEQWIQPREPIEQYLLTDGRTNTNEFDSIQNELDGKLEVLSRYLATNSRQKKDHAGCPFETIGETINRNLRDCLKSLREGRQ</sequence>
<evidence type="ECO:0000259" key="6">
    <source>
        <dbReference type="PROSITE" id="PS50011"/>
    </source>
</evidence>
<dbReference type="Pfam" id="PF00069">
    <property type="entry name" value="Pkinase"/>
    <property type="match status" value="1"/>
</dbReference>
<reference evidence="7 8" key="1">
    <citation type="journal article" date="2010" name="BMC Genomics">
        <title>Genome analysis and comparative genomics of a Giardia intestinalis assemblage E isolate.</title>
        <authorList>
            <person name="Jerlstrom-Hultqvist J."/>
            <person name="Franzen O."/>
            <person name="Ankarklev J."/>
            <person name="Xu F."/>
            <person name="Nohynkova E."/>
            <person name="Andersson J.O."/>
            <person name="Svard S.G."/>
            <person name="Andersson B."/>
        </authorList>
    </citation>
    <scope>NUCLEOTIDE SEQUENCE [LARGE SCALE GENOMIC DNA]</scope>
    <source>
        <strain evidence="7 8">P15</strain>
    </source>
</reference>
<dbReference type="SUPFAM" id="SSF56112">
    <property type="entry name" value="Protein kinase-like (PK-like)"/>
    <property type="match status" value="1"/>
</dbReference>
<dbReference type="Gene3D" id="1.25.40.20">
    <property type="entry name" value="Ankyrin repeat-containing domain"/>
    <property type="match status" value="1"/>
</dbReference>
<evidence type="ECO:0000256" key="1">
    <source>
        <dbReference type="ARBA" id="ARBA00012513"/>
    </source>
</evidence>
<dbReference type="PROSITE" id="PS50011">
    <property type="entry name" value="PROTEIN_KINASE_DOM"/>
    <property type="match status" value="1"/>
</dbReference>
<evidence type="ECO:0000256" key="2">
    <source>
        <dbReference type="ARBA" id="ARBA00022679"/>
    </source>
</evidence>
<keyword evidence="3" id="KW-0547">Nucleotide-binding</keyword>
<organism evidence="7 8">
    <name type="scientific">Giardia intestinalis (strain P15)</name>
    <name type="common">Giardia lamblia</name>
    <dbReference type="NCBI Taxonomy" id="658858"/>
    <lineage>
        <taxon>Eukaryota</taxon>
        <taxon>Metamonada</taxon>
        <taxon>Diplomonadida</taxon>
        <taxon>Hexamitidae</taxon>
        <taxon>Giardiinae</taxon>
        <taxon>Giardia</taxon>
    </lineage>
</organism>
<evidence type="ECO:0000313" key="7">
    <source>
        <dbReference type="EMBL" id="EFO63780.1"/>
    </source>
</evidence>
<evidence type="ECO:0000256" key="3">
    <source>
        <dbReference type="ARBA" id="ARBA00022741"/>
    </source>
</evidence>
<dbReference type="EC" id="2.7.11.1" evidence="1"/>
<keyword evidence="5" id="KW-0067">ATP-binding</keyword>
<dbReference type="PANTHER" id="PTHR43671:SF13">
    <property type="entry name" value="SERINE_THREONINE-PROTEIN KINASE NEK2"/>
    <property type="match status" value="1"/>
</dbReference>
<protein>
    <recommendedName>
        <fullName evidence="1">non-specific serine/threonine protein kinase</fullName>
        <ecNumber evidence="1">2.7.11.1</ecNumber>
    </recommendedName>
</protein>
<dbReference type="InterPro" id="IPR011009">
    <property type="entry name" value="Kinase-like_dom_sf"/>
</dbReference>
<dbReference type="InterPro" id="IPR050660">
    <property type="entry name" value="NEK_Ser/Thr_kinase"/>
</dbReference>
<dbReference type="Pfam" id="PF12796">
    <property type="entry name" value="Ank_2"/>
    <property type="match status" value="1"/>
</dbReference>
<gene>
    <name evidence="7" type="ORF">GLP15_2306</name>
</gene>
<evidence type="ECO:0000313" key="8">
    <source>
        <dbReference type="Proteomes" id="UP000008974"/>
    </source>
</evidence>
<feature type="domain" description="Protein kinase" evidence="6">
    <location>
        <begin position="11"/>
        <end position="284"/>
    </location>
</feature>
<dbReference type="OrthoDB" id="69842at2759"/>